<dbReference type="PANTHER" id="PTHR43976">
    <property type="entry name" value="SHORT CHAIN DEHYDROGENASE"/>
    <property type="match status" value="1"/>
</dbReference>
<dbReference type="InterPro" id="IPR036291">
    <property type="entry name" value="NAD(P)-bd_dom_sf"/>
</dbReference>
<name>A0A2W5FE56_9BURK</name>
<proteinExistence type="inferred from homology"/>
<evidence type="ECO:0000313" key="3">
    <source>
        <dbReference type="EMBL" id="PZP27929.1"/>
    </source>
</evidence>
<comment type="caution">
    <text evidence="3">The sequence shown here is derived from an EMBL/GenBank/DDBJ whole genome shotgun (WGS) entry which is preliminary data.</text>
</comment>
<comment type="similarity">
    <text evidence="1">Belongs to the short-chain dehydrogenases/reductases (SDR) family.</text>
</comment>
<dbReference type="PRINTS" id="PR00080">
    <property type="entry name" value="SDRFAMILY"/>
</dbReference>
<dbReference type="Pfam" id="PF00106">
    <property type="entry name" value="adh_short"/>
    <property type="match status" value="1"/>
</dbReference>
<dbReference type="SUPFAM" id="SSF51735">
    <property type="entry name" value="NAD(P)-binding Rossmann-fold domains"/>
    <property type="match status" value="1"/>
</dbReference>
<evidence type="ECO:0000313" key="4">
    <source>
        <dbReference type="Proteomes" id="UP000249633"/>
    </source>
</evidence>
<dbReference type="SMART" id="SM00822">
    <property type="entry name" value="PKS_KR"/>
    <property type="match status" value="1"/>
</dbReference>
<evidence type="ECO:0000259" key="2">
    <source>
        <dbReference type="SMART" id="SM00822"/>
    </source>
</evidence>
<dbReference type="PRINTS" id="PR00081">
    <property type="entry name" value="GDHRDH"/>
</dbReference>
<dbReference type="Proteomes" id="UP000249633">
    <property type="component" value="Unassembled WGS sequence"/>
</dbReference>
<feature type="domain" description="Ketoreductase" evidence="2">
    <location>
        <begin position="3"/>
        <end position="183"/>
    </location>
</feature>
<dbReference type="EMBL" id="QFOD01000026">
    <property type="protein sequence ID" value="PZP27929.1"/>
    <property type="molecule type" value="Genomic_DNA"/>
</dbReference>
<evidence type="ECO:0000256" key="1">
    <source>
        <dbReference type="RuleBase" id="RU000363"/>
    </source>
</evidence>
<dbReference type="Gene3D" id="3.40.50.720">
    <property type="entry name" value="NAD(P)-binding Rossmann-like Domain"/>
    <property type="match status" value="1"/>
</dbReference>
<gene>
    <name evidence="3" type="ORF">DI603_20770</name>
</gene>
<dbReference type="AlphaFoldDB" id="A0A2W5FE56"/>
<reference evidence="3 4" key="1">
    <citation type="submission" date="2017-08" db="EMBL/GenBank/DDBJ databases">
        <title>Infants hospitalized years apart are colonized by the same room-sourced microbial strains.</title>
        <authorList>
            <person name="Brooks B."/>
            <person name="Olm M.R."/>
            <person name="Firek B.A."/>
            <person name="Baker R."/>
            <person name="Thomas B.C."/>
            <person name="Morowitz M.J."/>
            <person name="Banfield J.F."/>
        </authorList>
    </citation>
    <scope>NUCLEOTIDE SEQUENCE [LARGE SCALE GENOMIC DNA]</scope>
    <source>
        <strain evidence="3">S2_012_000_R2_81</strain>
    </source>
</reference>
<protein>
    <submittedName>
        <fullName evidence="3">Oxidoreductase</fullName>
    </submittedName>
</protein>
<sequence length="302" mass="31423">MKSTLLVTGASSGIGRLSAQSLAAAGHTVYASMRGVDGKNAARARELRDWSFARGLDLRVIELDVLSQASADAAIATIVREQGRLDVVMHNAGHLVVGPAEAFSPEEMMAAYDTNVLGAQRVNRAALPVLRAQQQGLLLWISSTTTRGGFPPFLGPYAAAKAAMDSLAVTLAAELARFNIETALIVPGAFTSGTEHFPNAGKPADQATADAYARYAGLMDQVGARLAALMPPGADPQAVADAVVRVVGLPHGQRPFRTVVDFLDDGAGAVTEVAERVRVEFAHRIGIADLLHPAVAGPGTAA</sequence>
<dbReference type="PANTHER" id="PTHR43976:SF9">
    <property type="entry name" value="OXIDOREDUCTASE"/>
    <property type="match status" value="1"/>
</dbReference>
<accession>A0A2W5FE56</accession>
<dbReference type="InterPro" id="IPR057326">
    <property type="entry name" value="KR_dom"/>
</dbReference>
<dbReference type="InterPro" id="IPR051911">
    <property type="entry name" value="SDR_oxidoreductase"/>
</dbReference>
<organism evidence="3 4">
    <name type="scientific">Roseateles depolymerans</name>
    <dbReference type="NCBI Taxonomy" id="76731"/>
    <lineage>
        <taxon>Bacteria</taxon>
        <taxon>Pseudomonadati</taxon>
        <taxon>Pseudomonadota</taxon>
        <taxon>Betaproteobacteria</taxon>
        <taxon>Burkholderiales</taxon>
        <taxon>Sphaerotilaceae</taxon>
        <taxon>Roseateles</taxon>
    </lineage>
</organism>
<dbReference type="InterPro" id="IPR002347">
    <property type="entry name" value="SDR_fam"/>
</dbReference>